<dbReference type="Proteomes" id="UP000290189">
    <property type="component" value="Unassembled WGS sequence"/>
</dbReference>
<dbReference type="GO" id="GO:0005886">
    <property type="term" value="C:plasma membrane"/>
    <property type="evidence" value="ECO:0007669"/>
    <property type="project" value="UniProtKB-SubCell"/>
</dbReference>
<evidence type="ECO:0000256" key="2">
    <source>
        <dbReference type="ARBA" id="ARBA00007168"/>
    </source>
</evidence>
<sequence>MYANEQAKPGPVVANQAAVQPGPPAAKYNDVIWAILFAVNVAAVVVAAVLNFKNIHLQDSSSSNATPDKESTAIIAGLAVGFVGSVAFGLGWVRVLNHPRISSNLIKFAMFANVALMLVAGVASLAAGAVGAGVIFIVFGLLGAVWYYFVRNRIEFTTIMLEMATTCIKQYGASVYVAFFMQVVSIVWAVVWTVAVLGAAGANSGIVAFLLILSLYWTSNVLMNVVQVIAGGVAATWYYQSQTRNVTSASAKRALTTSFGSICYGSFIVSLIETLRVLARSMSRDHWVMACIIDCILGCIQAIAQFITKYAYAYVAIWGQDFCSAAKNTWELLQRRGLDVIVNDDMSGLAFWLSALIGGVAGAVIGGVVYAGVGGHGNAAPVMILCFFLGAFLTGVVMSVLEACVVTFMVLWAEEPAALATHHPALHQKLVAAVRRIYPSVGLAV</sequence>
<feature type="transmembrane region" description="Helical" evidence="6">
    <location>
        <begin position="129"/>
        <end position="150"/>
    </location>
</feature>
<evidence type="ECO:0000256" key="1">
    <source>
        <dbReference type="ARBA" id="ARBA00004141"/>
    </source>
</evidence>
<evidence type="ECO:0000313" key="8">
    <source>
        <dbReference type="EMBL" id="SPQ96134.1"/>
    </source>
</evidence>
<keyword evidence="4 6" id="KW-1133">Transmembrane helix</keyword>
<dbReference type="STRING" id="37360.A0A0G4ISC6"/>
<feature type="transmembrane region" description="Helical" evidence="6">
    <location>
        <begin position="349"/>
        <end position="373"/>
    </location>
</feature>
<evidence type="ECO:0000313" key="10">
    <source>
        <dbReference type="Proteomes" id="UP000290189"/>
    </source>
</evidence>
<dbReference type="Proteomes" id="UP000039324">
    <property type="component" value="Unassembled WGS sequence"/>
</dbReference>
<feature type="transmembrane region" description="Helical" evidence="6">
    <location>
        <begin position="197"/>
        <end position="216"/>
    </location>
</feature>
<keyword evidence="5 6" id="KW-0472">Membrane</keyword>
<feature type="transmembrane region" description="Helical" evidence="6">
    <location>
        <begin position="105"/>
        <end position="123"/>
    </location>
</feature>
<keyword evidence="8" id="KW-0496">Mitochondrion</keyword>
<dbReference type="AlphaFoldDB" id="A0A0G4ISC6"/>
<feature type="transmembrane region" description="Helical" evidence="6">
    <location>
        <begin position="221"/>
        <end position="239"/>
    </location>
</feature>
<name>A0A0G4ISC6_PLABS</name>
<evidence type="ECO:0000313" key="7">
    <source>
        <dbReference type="EMBL" id="CEO98041.1"/>
    </source>
</evidence>
<comment type="similarity">
    <text evidence="2 6">Belongs to the CTL (choline transporter-like) family.</text>
</comment>
<feature type="transmembrane region" description="Helical" evidence="6">
    <location>
        <begin position="385"/>
        <end position="413"/>
    </location>
</feature>
<dbReference type="Pfam" id="PF04515">
    <property type="entry name" value="Choline_transpo"/>
    <property type="match status" value="1"/>
</dbReference>
<dbReference type="PANTHER" id="PTHR12385:SF4">
    <property type="entry name" value="PROTEIN PNS1"/>
    <property type="match status" value="1"/>
</dbReference>
<evidence type="ECO:0000313" key="9">
    <source>
        <dbReference type="Proteomes" id="UP000039324"/>
    </source>
</evidence>
<evidence type="ECO:0000256" key="3">
    <source>
        <dbReference type="ARBA" id="ARBA00022692"/>
    </source>
</evidence>
<organism evidence="7 9">
    <name type="scientific">Plasmodiophora brassicae</name>
    <name type="common">Clubroot disease agent</name>
    <dbReference type="NCBI Taxonomy" id="37360"/>
    <lineage>
        <taxon>Eukaryota</taxon>
        <taxon>Sar</taxon>
        <taxon>Rhizaria</taxon>
        <taxon>Endomyxa</taxon>
        <taxon>Phytomyxea</taxon>
        <taxon>Plasmodiophorida</taxon>
        <taxon>Plasmodiophoridae</taxon>
        <taxon>Plasmodiophora</taxon>
    </lineage>
</organism>
<evidence type="ECO:0000256" key="4">
    <source>
        <dbReference type="ARBA" id="ARBA00022989"/>
    </source>
</evidence>
<evidence type="ECO:0000256" key="6">
    <source>
        <dbReference type="RuleBase" id="RU368066"/>
    </source>
</evidence>
<comment type="subcellular location">
    <subcellularLocation>
        <location evidence="6">Cell membrane</location>
        <topology evidence="6">Multi-pass membrane protein</topology>
    </subcellularLocation>
    <subcellularLocation>
        <location evidence="1">Membrane</location>
        <topology evidence="1">Multi-pass membrane protein</topology>
    </subcellularLocation>
</comment>
<comment type="function">
    <text evidence="6">Choline transporter.</text>
</comment>
<geneLocation type="mitochondrion" evidence="8"/>
<evidence type="ECO:0000256" key="5">
    <source>
        <dbReference type="ARBA" id="ARBA00023136"/>
    </source>
</evidence>
<reference evidence="8 10" key="2">
    <citation type="submission" date="2018-03" db="EMBL/GenBank/DDBJ databases">
        <authorList>
            <person name="Fogelqvist J."/>
        </authorList>
    </citation>
    <scope>NUCLEOTIDE SEQUENCE [LARGE SCALE GENOMIC DNA]</scope>
</reference>
<accession>A0A0G4ISC6</accession>
<dbReference type="EMBL" id="OVEO01000005">
    <property type="protein sequence ID" value="SPQ96134.1"/>
    <property type="molecule type" value="Genomic_DNA"/>
</dbReference>
<dbReference type="InterPro" id="IPR007603">
    <property type="entry name" value="Choline_transptr-like"/>
</dbReference>
<feature type="transmembrane region" description="Helical" evidence="6">
    <location>
        <begin position="72"/>
        <end position="93"/>
    </location>
</feature>
<proteinExistence type="inferred from homology"/>
<dbReference type="EMBL" id="CDSF01000082">
    <property type="protein sequence ID" value="CEO98041.1"/>
    <property type="molecule type" value="Genomic_DNA"/>
</dbReference>
<feature type="transmembrane region" description="Helical" evidence="6">
    <location>
        <begin position="259"/>
        <end position="279"/>
    </location>
</feature>
<dbReference type="OrthoDB" id="44736at2759"/>
<keyword evidence="9" id="KW-1185">Reference proteome</keyword>
<feature type="transmembrane region" description="Helical" evidence="6">
    <location>
        <begin position="171"/>
        <end position="191"/>
    </location>
</feature>
<feature type="transmembrane region" description="Helical" evidence="6">
    <location>
        <begin position="286"/>
        <end position="307"/>
    </location>
</feature>
<protein>
    <recommendedName>
        <fullName evidence="6">Choline transporter-like protein</fullName>
    </recommendedName>
</protein>
<dbReference type="GO" id="GO:0022857">
    <property type="term" value="F:transmembrane transporter activity"/>
    <property type="evidence" value="ECO:0007669"/>
    <property type="project" value="UniProtKB-UniRule"/>
</dbReference>
<reference evidence="7 9" key="1">
    <citation type="submission" date="2015-02" db="EMBL/GenBank/DDBJ databases">
        <authorList>
            <person name="Chooi Y.-H."/>
        </authorList>
    </citation>
    <scope>NUCLEOTIDE SEQUENCE [LARGE SCALE GENOMIC DNA]</scope>
    <source>
        <strain evidence="7">E3</strain>
    </source>
</reference>
<feature type="transmembrane region" description="Helical" evidence="6">
    <location>
        <begin position="31"/>
        <end position="52"/>
    </location>
</feature>
<gene>
    <name evidence="7" type="ORF">PBRA_006155</name>
    <name evidence="8" type="ORF">PLBR_LOCUS3349</name>
</gene>
<dbReference type="OMA" id="DTIFVAM"/>
<dbReference type="PANTHER" id="PTHR12385">
    <property type="entry name" value="CHOLINE TRANSPORTER-LIKE (SLC FAMILY 44)"/>
    <property type="match status" value="1"/>
</dbReference>
<keyword evidence="3 6" id="KW-0812">Transmembrane</keyword>